<evidence type="ECO:0000256" key="4">
    <source>
        <dbReference type="SAM" id="SignalP"/>
    </source>
</evidence>
<keyword evidence="8" id="KW-1185">Reference proteome</keyword>
<sequence>MNTIGGTVLLSILFLTGPNFLIVNRSKDFKVQLNVHAFLFLVEIQNAEACIVAGYMPGLSGMVPINKENCMNDELRANSFLSNSLECARTCVAGQTKTCYYKFTVERYPVNGKACDLCMPNATNSLCPECQCVPADGTQRMALTVNRMIPGPSIQVCKGDYVVVDVTNLLKSDSVTIHWHGLFQNGSPHYDGVPFLTQCPIPTQTTFRYQFHANNPGTHFWHAHTGPQKLDGIFGSMIVREPSEYDPSSSLYDFDLANHVIFINDWLSEESTSRIPGRRAGQTRTDAESYLINGKGRFIDSSGATANIPFEVITVDANQRYRFRLINSFCTTCPGELTVEGHNLTVINSDGQPIKPIVVDSLVSLAGERYDFVINTNQEPGAYWIQLRGLDDCSHVQQLAILQYVGASSTPRTEEPHNPLPSEVALDITTDGCYKSTPNKGCVENLEHALPIESKILQKEPDVKLVIPIGLHRFEDEEFYTPNKYKNFLISKSGWTVSQTMSNISSIGLPSPPLSQMEDVPQNLLCNADNLPPHCSSQSVCECVHVIKLPLNSVVEVVLVDEFNTSHVRHPFHLHGFVFYVLATGQPFGPIVNGAPKMTAKAFHELDAANQIDRNLNSPPAKDTLAIPNNGYAVLRFYTDNPGFWIFHCHQLFHLLGGMELIFQVGEVTDMPKTPDNFPRCGHYKPNIKSS</sequence>
<feature type="domain" description="Plastocyanin-like" evidence="5">
    <location>
        <begin position="259"/>
        <end position="406"/>
    </location>
</feature>
<dbReference type="PANTHER" id="PTHR11709">
    <property type="entry name" value="MULTI-COPPER OXIDASE"/>
    <property type="match status" value="1"/>
</dbReference>
<feature type="domain" description="Plastocyanin-like" evidence="7">
    <location>
        <begin position="131"/>
        <end position="243"/>
    </location>
</feature>
<evidence type="ECO:0000259" key="7">
    <source>
        <dbReference type="Pfam" id="PF07732"/>
    </source>
</evidence>
<dbReference type="PROSITE" id="PS00080">
    <property type="entry name" value="MULTICOPPER_OXIDASE2"/>
    <property type="match status" value="1"/>
</dbReference>
<dbReference type="InterPro" id="IPR008972">
    <property type="entry name" value="Cupredoxin"/>
</dbReference>
<feature type="domain" description="Plastocyanin-like" evidence="6">
    <location>
        <begin position="536"/>
        <end position="666"/>
    </location>
</feature>
<proteinExistence type="inferred from homology"/>
<dbReference type="InterPro" id="IPR045087">
    <property type="entry name" value="Cu-oxidase_fam"/>
</dbReference>
<name>A0AAJ7SBY4_9HYME</name>
<reference evidence="9" key="1">
    <citation type="submission" date="2025-08" db="UniProtKB">
        <authorList>
            <consortium name="RefSeq"/>
        </authorList>
    </citation>
    <scope>IDENTIFICATION</scope>
    <source>
        <tissue evidence="9">Whole body</tissue>
    </source>
</reference>
<dbReference type="Pfam" id="PF07731">
    <property type="entry name" value="Cu-oxidase_2"/>
    <property type="match status" value="1"/>
</dbReference>
<dbReference type="FunFam" id="2.60.40.420:FF:000045">
    <property type="entry name" value="Laccase 2"/>
    <property type="match status" value="1"/>
</dbReference>
<dbReference type="GO" id="GO:0006826">
    <property type="term" value="P:iron ion transport"/>
    <property type="evidence" value="ECO:0007669"/>
    <property type="project" value="TreeGrafter"/>
</dbReference>
<evidence type="ECO:0000259" key="5">
    <source>
        <dbReference type="Pfam" id="PF00394"/>
    </source>
</evidence>
<dbReference type="GO" id="GO:0016491">
    <property type="term" value="F:oxidoreductase activity"/>
    <property type="evidence" value="ECO:0007669"/>
    <property type="project" value="UniProtKB-KW"/>
</dbReference>
<dbReference type="InterPro" id="IPR033138">
    <property type="entry name" value="Cu_oxidase_CS"/>
</dbReference>
<gene>
    <name evidence="9" type="primary">LOC108630745</name>
</gene>
<keyword evidence="3" id="KW-0560">Oxidoreductase</keyword>
<dbReference type="Pfam" id="PF07732">
    <property type="entry name" value="Cu-oxidase_3"/>
    <property type="match status" value="1"/>
</dbReference>
<dbReference type="GeneID" id="108630745"/>
<dbReference type="SUPFAM" id="SSF49503">
    <property type="entry name" value="Cupredoxins"/>
    <property type="match status" value="3"/>
</dbReference>
<dbReference type="PROSITE" id="PS00079">
    <property type="entry name" value="MULTICOPPER_OXIDASE1"/>
    <property type="match status" value="1"/>
</dbReference>
<dbReference type="InterPro" id="IPR011706">
    <property type="entry name" value="Cu-oxidase_C"/>
</dbReference>
<dbReference type="GO" id="GO:0005886">
    <property type="term" value="C:plasma membrane"/>
    <property type="evidence" value="ECO:0007669"/>
    <property type="project" value="TreeGrafter"/>
</dbReference>
<protein>
    <submittedName>
        <fullName evidence="9">Laccase-4-like isoform X1</fullName>
    </submittedName>
</protein>
<evidence type="ECO:0000256" key="2">
    <source>
        <dbReference type="ARBA" id="ARBA00022723"/>
    </source>
</evidence>
<dbReference type="RefSeq" id="XP_026674450.1">
    <property type="nucleotide sequence ID" value="XM_026818649.1"/>
</dbReference>
<comment type="similarity">
    <text evidence="1">Belongs to the multicopper oxidase family.</text>
</comment>
<feature type="chain" id="PRO_5042558204" evidence="4">
    <location>
        <begin position="19"/>
        <end position="691"/>
    </location>
</feature>
<dbReference type="Proteomes" id="UP000694925">
    <property type="component" value="Unplaced"/>
</dbReference>
<dbReference type="InterPro" id="IPR001117">
    <property type="entry name" value="Cu-oxidase_2nd"/>
</dbReference>
<keyword evidence="2" id="KW-0479">Metal-binding</keyword>
<dbReference type="FunFam" id="2.60.40.420:FF:000031">
    <property type="entry name" value="Laccase-2 isoform A"/>
    <property type="match status" value="1"/>
</dbReference>
<feature type="signal peptide" evidence="4">
    <location>
        <begin position="1"/>
        <end position="18"/>
    </location>
</feature>
<evidence type="ECO:0000313" key="8">
    <source>
        <dbReference type="Proteomes" id="UP000694925"/>
    </source>
</evidence>
<dbReference type="InterPro" id="IPR011707">
    <property type="entry name" value="Cu-oxidase-like_N"/>
</dbReference>
<dbReference type="CDD" id="cd13884">
    <property type="entry name" value="CuRO_2_tcLCC_insect_like"/>
    <property type="match status" value="1"/>
</dbReference>
<keyword evidence="4" id="KW-0732">Signal</keyword>
<dbReference type="AlphaFoldDB" id="A0AAJ7SBY4"/>
<evidence type="ECO:0000259" key="6">
    <source>
        <dbReference type="Pfam" id="PF07731"/>
    </source>
</evidence>
<dbReference type="Pfam" id="PF00394">
    <property type="entry name" value="Cu-oxidase"/>
    <property type="match status" value="1"/>
</dbReference>
<evidence type="ECO:0000313" key="9">
    <source>
        <dbReference type="RefSeq" id="XP_026674450.1"/>
    </source>
</evidence>
<accession>A0AAJ7SBY4</accession>
<dbReference type="GO" id="GO:0005507">
    <property type="term" value="F:copper ion binding"/>
    <property type="evidence" value="ECO:0007669"/>
    <property type="project" value="InterPro"/>
</dbReference>
<organism evidence="8 9">
    <name type="scientific">Ceratina calcarata</name>
    <dbReference type="NCBI Taxonomy" id="156304"/>
    <lineage>
        <taxon>Eukaryota</taxon>
        <taxon>Metazoa</taxon>
        <taxon>Ecdysozoa</taxon>
        <taxon>Arthropoda</taxon>
        <taxon>Hexapoda</taxon>
        <taxon>Insecta</taxon>
        <taxon>Pterygota</taxon>
        <taxon>Neoptera</taxon>
        <taxon>Endopterygota</taxon>
        <taxon>Hymenoptera</taxon>
        <taxon>Apocrita</taxon>
        <taxon>Aculeata</taxon>
        <taxon>Apoidea</taxon>
        <taxon>Anthophila</taxon>
        <taxon>Apidae</taxon>
        <taxon>Ceratina</taxon>
        <taxon>Zadontomerus</taxon>
    </lineage>
</organism>
<dbReference type="CDD" id="cd13905">
    <property type="entry name" value="CuRO_3_tcLLC2_insect_like"/>
    <property type="match status" value="1"/>
</dbReference>
<dbReference type="CDD" id="cd13858">
    <property type="entry name" value="CuRO_1_tcLCC2_insect_like"/>
    <property type="match status" value="1"/>
</dbReference>
<dbReference type="InterPro" id="IPR002355">
    <property type="entry name" value="Cu_oxidase_Cu_BS"/>
</dbReference>
<evidence type="ECO:0000256" key="3">
    <source>
        <dbReference type="ARBA" id="ARBA00023002"/>
    </source>
</evidence>
<dbReference type="PANTHER" id="PTHR11709:SF232">
    <property type="entry name" value="STRAW, ISOFORM G"/>
    <property type="match status" value="1"/>
</dbReference>
<dbReference type="Gene3D" id="2.60.40.420">
    <property type="entry name" value="Cupredoxins - blue copper proteins"/>
    <property type="match status" value="3"/>
</dbReference>
<evidence type="ECO:0000256" key="1">
    <source>
        <dbReference type="ARBA" id="ARBA00010609"/>
    </source>
</evidence>